<evidence type="ECO:0000313" key="1">
    <source>
        <dbReference type="Proteomes" id="UP000515154"/>
    </source>
</evidence>
<dbReference type="InterPro" id="IPR052709">
    <property type="entry name" value="Transposase-MT_Hybrid"/>
</dbReference>
<dbReference type="Proteomes" id="UP000515154">
    <property type="component" value="Linkage group LG2"/>
</dbReference>
<keyword evidence="1" id="KW-1185">Reference proteome</keyword>
<sequence>MAYPGILLEKKSTDTSVDYREMLTNKLERGIRTKHRELLSNQALLLHVNADPYTATHSSETIEKLDFILLKHIAYNLDLFSFNYYLFRPLKHPSRCRRFSMDEAQEAVRKELCNQPKTFSDGISKFVDYWKNCIEK</sequence>
<reference evidence="2" key="1">
    <citation type="submission" date="2025-08" db="UniProtKB">
        <authorList>
            <consortium name="RefSeq"/>
        </authorList>
    </citation>
    <scope>IDENTIFICATION</scope>
</reference>
<organism evidence="1 2">
    <name type="scientific">Octopus sinensis</name>
    <name type="common">East Asian common octopus</name>
    <dbReference type="NCBI Taxonomy" id="2607531"/>
    <lineage>
        <taxon>Eukaryota</taxon>
        <taxon>Metazoa</taxon>
        <taxon>Spiralia</taxon>
        <taxon>Lophotrochozoa</taxon>
        <taxon>Mollusca</taxon>
        <taxon>Cephalopoda</taxon>
        <taxon>Coleoidea</taxon>
        <taxon>Octopodiformes</taxon>
        <taxon>Octopoda</taxon>
        <taxon>Incirrata</taxon>
        <taxon>Octopodidae</taxon>
        <taxon>Octopus</taxon>
    </lineage>
</organism>
<dbReference type="KEGG" id="osn:115226886"/>
<dbReference type="AlphaFoldDB" id="A0A6P7TWR0"/>
<name>A0A6P7TWR0_9MOLL</name>
<accession>A0A6P7TWR0</accession>
<gene>
    <name evidence="2" type="primary">LOC115226886</name>
</gene>
<dbReference type="Gene3D" id="3.30.420.10">
    <property type="entry name" value="Ribonuclease H-like superfamily/Ribonuclease H"/>
    <property type="match status" value="1"/>
</dbReference>
<dbReference type="PANTHER" id="PTHR46060:SF1">
    <property type="entry name" value="MARINER MOS1 TRANSPOSASE-LIKE PROTEIN"/>
    <property type="match status" value="1"/>
</dbReference>
<dbReference type="InterPro" id="IPR036397">
    <property type="entry name" value="RNaseH_sf"/>
</dbReference>
<proteinExistence type="predicted"/>
<dbReference type="RefSeq" id="XP_029653732.1">
    <property type="nucleotide sequence ID" value="XM_029797872.1"/>
</dbReference>
<dbReference type="GO" id="GO:0003676">
    <property type="term" value="F:nucleic acid binding"/>
    <property type="evidence" value="ECO:0007669"/>
    <property type="project" value="InterPro"/>
</dbReference>
<protein>
    <submittedName>
        <fullName evidence="2">Histone-lysine N-methyltransferase SETMAR-like</fullName>
    </submittedName>
</protein>
<evidence type="ECO:0000313" key="2">
    <source>
        <dbReference type="RefSeq" id="XP_029653732.1"/>
    </source>
</evidence>
<dbReference type="PANTHER" id="PTHR46060">
    <property type="entry name" value="MARINER MOS1 TRANSPOSASE-LIKE PROTEIN"/>
    <property type="match status" value="1"/>
</dbReference>